<protein>
    <submittedName>
        <fullName evidence="2">Beta-lactamase</fullName>
    </submittedName>
</protein>
<dbReference type="Gene3D" id="3.60.15.10">
    <property type="entry name" value="Ribonuclease Z/Hydroxyacylglutathione hydrolase-like"/>
    <property type="match status" value="1"/>
</dbReference>
<dbReference type="OrthoDB" id="6433at2157"/>
<dbReference type="Pfam" id="PF00753">
    <property type="entry name" value="Lactamase_B"/>
    <property type="match status" value="1"/>
</dbReference>
<sequence>MEPERVPIPVDTAAPGGTTNAYVLGSDRAVLIDPAAETDTLDAVLDGRQIDTVLVTHAHPDHVGGVARYADRGATVLARAGYEDRFERATGVVPDDTVRDGATIETDVGTVRVASTPGHAPDHVALAFDGGILVGDLAIASGSVVVGSGEGDMRGYLTALRRLHARDPERLYPGHGPAIDEPRTVLERLLTHRLDRETAVLRAVIGGAETVTEITDAAYEKDVSGVRGLAEATVEAHLEKLAVEERVAWDGVRASAREAFLRRERETGS</sequence>
<dbReference type="AlphaFoldDB" id="M0MY89"/>
<dbReference type="PATRIC" id="fig|1227456.3.peg.3279"/>
<dbReference type="SMART" id="SM00849">
    <property type="entry name" value="Lactamase_B"/>
    <property type="match status" value="1"/>
</dbReference>
<dbReference type="InterPro" id="IPR036388">
    <property type="entry name" value="WH-like_DNA-bd_sf"/>
</dbReference>
<dbReference type="EMBL" id="AOME01000076">
    <property type="protein sequence ID" value="EMA49819.1"/>
    <property type="molecule type" value="Genomic_DNA"/>
</dbReference>
<dbReference type="SUPFAM" id="SSF56281">
    <property type="entry name" value="Metallo-hydrolase/oxidoreductase"/>
    <property type="match status" value="1"/>
</dbReference>
<gene>
    <name evidence="2" type="ORF">C450_16140</name>
</gene>
<dbReference type="STRING" id="1227456.C450_16140"/>
<dbReference type="PANTHER" id="PTHR23131">
    <property type="entry name" value="ENDORIBONUCLEASE LACTB2"/>
    <property type="match status" value="1"/>
</dbReference>
<dbReference type="PANTHER" id="PTHR23131:SF0">
    <property type="entry name" value="ENDORIBONUCLEASE LACTB2"/>
    <property type="match status" value="1"/>
</dbReference>
<proteinExistence type="predicted"/>
<evidence type="ECO:0000313" key="2">
    <source>
        <dbReference type="EMBL" id="EMA49819.1"/>
    </source>
</evidence>
<dbReference type="Gene3D" id="1.10.10.10">
    <property type="entry name" value="Winged helix-like DNA-binding domain superfamily/Winged helix DNA-binding domain"/>
    <property type="match status" value="1"/>
</dbReference>
<accession>M0MY89</accession>
<feature type="domain" description="Metallo-beta-lactamase" evidence="1">
    <location>
        <begin position="18"/>
        <end position="175"/>
    </location>
</feature>
<organism evidence="2 3">
    <name type="scientific">Halococcus salifodinae DSM 8989</name>
    <dbReference type="NCBI Taxonomy" id="1227456"/>
    <lineage>
        <taxon>Archaea</taxon>
        <taxon>Methanobacteriati</taxon>
        <taxon>Methanobacteriota</taxon>
        <taxon>Stenosarchaea group</taxon>
        <taxon>Halobacteria</taxon>
        <taxon>Halobacteriales</taxon>
        <taxon>Halococcaceae</taxon>
        <taxon>Halococcus</taxon>
    </lineage>
</organism>
<dbReference type="RefSeq" id="WP_005045094.1">
    <property type="nucleotide sequence ID" value="NZ_AOME01000076.1"/>
</dbReference>
<dbReference type="InterPro" id="IPR050662">
    <property type="entry name" value="Sec-metab_biosynth-thioest"/>
</dbReference>
<evidence type="ECO:0000313" key="3">
    <source>
        <dbReference type="Proteomes" id="UP000011625"/>
    </source>
</evidence>
<keyword evidence="3" id="KW-1185">Reference proteome</keyword>
<reference evidence="2 3" key="1">
    <citation type="journal article" date="2014" name="PLoS Genet.">
        <title>Phylogenetically driven sequencing of extremely halophilic archaea reveals strategies for static and dynamic osmo-response.</title>
        <authorList>
            <person name="Becker E.A."/>
            <person name="Seitzer P.M."/>
            <person name="Tritt A."/>
            <person name="Larsen D."/>
            <person name="Krusor M."/>
            <person name="Yao A.I."/>
            <person name="Wu D."/>
            <person name="Madern D."/>
            <person name="Eisen J.A."/>
            <person name="Darling A.E."/>
            <person name="Facciotti M.T."/>
        </authorList>
    </citation>
    <scope>NUCLEOTIDE SEQUENCE [LARGE SCALE GENOMIC DNA]</scope>
    <source>
        <strain evidence="2 3">DSM 8989</strain>
    </source>
</reference>
<evidence type="ECO:0000259" key="1">
    <source>
        <dbReference type="SMART" id="SM00849"/>
    </source>
</evidence>
<dbReference type="InterPro" id="IPR036866">
    <property type="entry name" value="RibonucZ/Hydroxyglut_hydro"/>
</dbReference>
<dbReference type="InterPro" id="IPR001279">
    <property type="entry name" value="Metallo-B-lactamas"/>
</dbReference>
<comment type="caution">
    <text evidence="2">The sequence shown here is derived from an EMBL/GenBank/DDBJ whole genome shotgun (WGS) entry which is preliminary data.</text>
</comment>
<dbReference type="Proteomes" id="UP000011625">
    <property type="component" value="Unassembled WGS sequence"/>
</dbReference>
<name>M0MY89_9EURY</name>